<feature type="transmembrane region" description="Helical" evidence="6">
    <location>
        <begin position="70"/>
        <end position="91"/>
    </location>
</feature>
<feature type="transmembrane region" description="Helical" evidence="6">
    <location>
        <begin position="339"/>
        <end position="360"/>
    </location>
</feature>
<evidence type="ECO:0000256" key="3">
    <source>
        <dbReference type="ARBA" id="ARBA00022692"/>
    </source>
</evidence>
<keyword evidence="3 6" id="KW-0812">Transmembrane</keyword>
<proteinExistence type="predicted"/>
<keyword evidence="2" id="KW-1003">Cell membrane</keyword>
<feature type="transmembrane region" description="Helical" evidence="6">
    <location>
        <begin position="213"/>
        <end position="231"/>
    </location>
</feature>
<dbReference type="SUPFAM" id="SSF103473">
    <property type="entry name" value="MFS general substrate transporter"/>
    <property type="match status" value="1"/>
</dbReference>
<comment type="caution">
    <text evidence="7">The sequence shown here is derived from an EMBL/GenBank/DDBJ whole genome shotgun (WGS) entry which is preliminary data.</text>
</comment>
<name>A0A0B8Q816_9VIBR</name>
<dbReference type="EMBL" id="BBSC01000005">
    <property type="protein sequence ID" value="GAM75810.1"/>
    <property type="molecule type" value="Genomic_DNA"/>
</dbReference>
<organism evidence="7 8">
    <name type="scientific">Vibrio ishigakensis</name>
    <dbReference type="NCBI Taxonomy" id="1481914"/>
    <lineage>
        <taxon>Bacteria</taxon>
        <taxon>Pseudomonadati</taxon>
        <taxon>Pseudomonadota</taxon>
        <taxon>Gammaproteobacteria</taxon>
        <taxon>Vibrionales</taxon>
        <taxon>Vibrionaceae</taxon>
        <taxon>Vibrio</taxon>
    </lineage>
</organism>
<dbReference type="AlphaFoldDB" id="A0A0B8Q816"/>
<dbReference type="STRING" id="1481914.JCM19241_108"/>
<evidence type="ECO:0000256" key="1">
    <source>
        <dbReference type="ARBA" id="ARBA00004651"/>
    </source>
</evidence>
<gene>
    <name evidence="7" type="ORF">JCM19241_108</name>
</gene>
<dbReference type="Gene3D" id="1.20.1250.20">
    <property type="entry name" value="MFS general substrate transporter like domains"/>
    <property type="match status" value="1"/>
</dbReference>
<feature type="transmembrane region" description="Helical" evidence="6">
    <location>
        <begin position="36"/>
        <end position="58"/>
    </location>
</feature>
<reference evidence="7 8" key="2">
    <citation type="submission" date="2015-01" db="EMBL/GenBank/DDBJ databases">
        <authorList>
            <consortium name="NBRP consortium"/>
            <person name="Sawabe T."/>
            <person name="Meirelles P."/>
            <person name="Feng G."/>
            <person name="Sayaka M."/>
            <person name="Hattori M."/>
            <person name="Ohkuma M."/>
        </authorList>
    </citation>
    <scope>NUCLEOTIDE SEQUENCE [LARGE SCALE GENOMIC DNA]</scope>
    <source>
        <strain evidence="8">JCM 19241</strain>
    </source>
</reference>
<accession>A0A0B8Q816</accession>
<sequence length="399" mass="44221">MDKRTFPYLTARFFDGISSGLFMMALPWIMLQSPNMGPFVAMVALACTGISFFCTPFFSTLTDRHSRKLILVIVQALQASTATLVFVAYWFGLGSHWLLAFAQLLFWISSNLAWTTNNAFTQENYDPHEYASISGKQEVIMQGTTLGAGALGVVLLEMWGMLEFAAFAAVASGIATLCYIYTPYRRKLRTSNAMPFFAQLKESKQLIVNEPRFYLFLMLSALSYPVLTYLGKLVPIWFSESGISGEWLAGYNLAFGLGSLITGLFVAKLLGLFSAQNTMLSTMAICGFTVVGMSVSPHPIYLLLFTLIFGFFNAMNRIARTNWMHVSVEVGSRGRADGILQMFATLVQSVSYVAIALLSHYQVTQFGFVLAAMVMLLASFSMYLLSKKPLKHTEIAEAC</sequence>
<reference evidence="7 8" key="1">
    <citation type="submission" date="2015-01" db="EMBL/GenBank/DDBJ databases">
        <title>Vibrio sp. C94 JCM 19241 whole genome shotgun sequence.</title>
        <authorList>
            <person name="Sawabe T."/>
            <person name="Meirelles P."/>
            <person name="Feng G."/>
            <person name="Sayaka M."/>
            <person name="Hattori M."/>
            <person name="Ohkuma M."/>
        </authorList>
    </citation>
    <scope>NUCLEOTIDE SEQUENCE [LARGE SCALE GENOMIC DNA]</scope>
    <source>
        <strain evidence="8">JCM 19241</strain>
    </source>
</reference>
<comment type="subcellular location">
    <subcellularLocation>
        <location evidence="1">Cell membrane</location>
        <topology evidence="1">Multi-pass membrane protein</topology>
    </subcellularLocation>
</comment>
<feature type="transmembrane region" description="Helical" evidence="6">
    <location>
        <begin position="12"/>
        <end position="30"/>
    </location>
</feature>
<dbReference type="Pfam" id="PF07690">
    <property type="entry name" value="MFS_1"/>
    <property type="match status" value="1"/>
</dbReference>
<protein>
    <submittedName>
        <fullName evidence="7">Permease</fullName>
    </submittedName>
</protein>
<dbReference type="Proteomes" id="UP000031666">
    <property type="component" value="Unassembled WGS sequence"/>
</dbReference>
<dbReference type="GO" id="GO:0022857">
    <property type="term" value="F:transmembrane transporter activity"/>
    <property type="evidence" value="ECO:0007669"/>
    <property type="project" value="InterPro"/>
</dbReference>
<dbReference type="PANTHER" id="PTHR23513:SF11">
    <property type="entry name" value="STAPHYLOFERRIN A TRANSPORTER"/>
    <property type="match status" value="1"/>
</dbReference>
<feature type="transmembrane region" description="Helical" evidence="6">
    <location>
        <begin position="164"/>
        <end position="182"/>
    </location>
</feature>
<keyword evidence="4 6" id="KW-1133">Transmembrane helix</keyword>
<evidence type="ECO:0000256" key="2">
    <source>
        <dbReference type="ARBA" id="ARBA00022475"/>
    </source>
</evidence>
<evidence type="ECO:0000313" key="8">
    <source>
        <dbReference type="Proteomes" id="UP000031666"/>
    </source>
</evidence>
<feature type="transmembrane region" description="Helical" evidence="6">
    <location>
        <begin position="251"/>
        <end position="271"/>
    </location>
</feature>
<dbReference type="PANTHER" id="PTHR23513">
    <property type="entry name" value="INTEGRAL MEMBRANE EFFLUX PROTEIN-RELATED"/>
    <property type="match status" value="1"/>
</dbReference>
<evidence type="ECO:0000256" key="4">
    <source>
        <dbReference type="ARBA" id="ARBA00022989"/>
    </source>
</evidence>
<dbReference type="GO" id="GO:0005886">
    <property type="term" value="C:plasma membrane"/>
    <property type="evidence" value="ECO:0007669"/>
    <property type="project" value="UniProtKB-SubCell"/>
</dbReference>
<feature type="transmembrane region" description="Helical" evidence="6">
    <location>
        <begin position="366"/>
        <end position="385"/>
    </location>
</feature>
<evidence type="ECO:0000256" key="6">
    <source>
        <dbReference type="SAM" id="Phobius"/>
    </source>
</evidence>
<dbReference type="CDD" id="cd06173">
    <property type="entry name" value="MFS_MefA_like"/>
    <property type="match status" value="1"/>
</dbReference>
<evidence type="ECO:0000256" key="5">
    <source>
        <dbReference type="ARBA" id="ARBA00023136"/>
    </source>
</evidence>
<keyword evidence="5 6" id="KW-0472">Membrane</keyword>
<dbReference type="InterPro" id="IPR011701">
    <property type="entry name" value="MFS"/>
</dbReference>
<evidence type="ECO:0000313" key="7">
    <source>
        <dbReference type="EMBL" id="GAM75810.1"/>
    </source>
</evidence>
<dbReference type="InterPro" id="IPR036259">
    <property type="entry name" value="MFS_trans_sf"/>
</dbReference>